<evidence type="ECO:0000256" key="4">
    <source>
        <dbReference type="ARBA" id="ARBA00022452"/>
    </source>
</evidence>
<feature type="region of interest" description="Disordered" evidence="16">
    <location>
        <begin position="62"/>
        <end position="81"/>
    </location>
</feature>
<dbReference type="InterPro" id="IPR012910">
    <property type="entry name" value="Plug_dom"/>
</dbReference>
<dbReference type="InterPro" id="IPR036942">
    <property type="entry name" value="Beta-barrel_TonB_sf"/>
</dbReference>
<dbReference type="EMBL" id="NEVM01000001">
    <property type="protein sequence ID" value="OZI37675.1"/>
    <property type="molecule type" value="Genomic_DNA"/>
</dbReference>
<evidence type="ECO:0000256" key="7">
    <source>
        <dbReference type="ARBA" id="ARBA00022729"/>
    </source>
</evidence>
<accession>A0A261SKI3</accession>
<comment type="similarity">
    <text evidence="2 14 15">Belongs to the TonB-dependent receptor family.</text>
</comment>
<dbReference type="OrthoDB" id="127311at2"/>
<organism evidence="18 19">
    <name type="scientific">Bordetella genomosp. 10</name>
    <dbReference type="NCBI Taxonomy" id="1416804"/>
    <lineage>
        <taxon>Bacteria</taxon>
        <taxon>Pseudomonadati</taxon>
        <taxon>Pseudomonadota</taxon>
        <taxon>Betaproteobacteria</taxon>
        <taxon>Burkholderiales</taxon>
        <taxon>Alcaligenaceae</taxon>
        <taxon>Bordetella</taxon>
    </lineage>
</organism>
<reference evidence="19" key="1">
    <citation type="submission" date="2017-05" db="EMBL/GenBank/DDBJ databases">
        <title>Complete and WGS of Bordetella genogroups.</title>
        <authorList>
            <person name="Spilker T."/>
            <person name="Lipuma J."/>
        </authorList>
    </citation>
    <scope>NUCLEOTIDE SEQUENCE [LARGE SCALE GENOMIC DNA]</scope>
    <source>
        <strain evidence="19">AU16122</strain>
    </source>
</reference>
<evidence type="ECO:0000256" key="16">
    <source>
        <dbReference type="SAM" id="MobiDB-lite"/>
    </source>
</evidence>
<evidence type="ECO:0000256" key="2">
    <source>
        <dbReference type="ARBA" id="ARBA00009810"/>
    </source>
</evidence>
<dbReference type="InterPro" id="IPR039426">
    <property type="entry name" value="TonB-dep_rcpt-like"/>
</dbReference>
<keyword evidence="19" id="KW-1185">Reference proteome</keyword>
<dbReference type="SUPFAM" id="SSF56935">
    <property type="entry name" value="Porins"/>
    <property type="match status" value="1"/>
</dbReference>
<evidence type="ECO:0000256" key="11">
    <source>
        <dbReference type="ARBA" id="ARBA00023136"/>
    </source>
</evidence>
<keyword evidence="4 14" id="KW-1134">Transmembrane beta strand</keyword>
<evidence type="ECO:0000256" key="10">
    <source>
        <dbReference type="ARBA" id="ARBA00023077"/>
    </source>
</evidence>
<dbReference type="NCBIfam" id="TIGR01783">
    <property type="entry name" value="TonB-siderophor"/>
    <property type="match status" value="1"/>
</dbReference>
<dbReference type="InterPro" id="IPR011662">
    <property type="entry name" value="Secretin/TonB_short_N"/>
</dbReference>
<evidence type="ECO:0000313" key="18">
    <source>
        <dbReference type="EMBL" id="OZI37675.1"/>
    </source>
</evidence>
<evidence type="ECO:0000256" key="14">
    <source>
        <dbReference type="PROSITE-ProRule" id="PRU01360"/>
    </source>
</evidence>
<dbReference type="PANTHER" id="PTHR32552:SF68">
    <property type="entry name" value="FERRICHROME OUTER MEMBRANE TRANSPORTER_PHAGE RECEPTOR"/>
    <property type="match status" value="1"/>
</dbReference>
<keyword evidence="3 14" id="KW-0813">Transport</keyword>
<evidence type="ECO:0000256" key="15">
    <source>
        <dbReference type="RuleBase" id="RU003357"/>
    </source>
</evidence>
<dbReference type="InterPro" id="IPR037066">
    <property type="entry name" value="Plug_dom_sf"/>
</dbReference>
<name>A0A261SKI3_9BORD</name>
<dbReference type="AlphaFoldDB" id="A0A261SKI3"/>
<dbReference type="Gene3D" id="3.55.50.30">
    <property type="match status" value="1"/>
</dbReference>
<dbReference type="PANTHER" id="PTHR32552">
    <property type="entry name" value="FERRICHROME IRON RECEPTOR-RELATED"/>
    <property type="match status" value="1"/>
</dbReference>
<evidence type="ECO:0000256" key="3">
    <source>
        <dbReference type="ARBA" id="ARBA00022448"/>
    </source>
</evidence>
<evidence type="ECO:0000256" key="6">
    <source>
        <dbReference type="ARBA" id="ARBA00022692"/>
    </source>
</evidence>
<dbReference type="GO" id="GO:0009279">
    <property type="term" value="C:cell outer membrane"/>
    <property type="evidence" value="ECO:0007669"/>
    <property type="project" value="UniProtKB-SubCell"/>
</dbReference>
<feature type="domain" description="Secretin/TonB short N-terminal" evidence="17">
    <location>
        <begin position="108"/>
        <end position="160"/>
    </location>
</feature>
<keyword evidence="11 14" id="KW-0472">Membrane</keyword>
<protein>
    <recommendedName>
        <fullName evidence="17">Secretin/TonB short N-terminal domain-containing protein</fullName>
    </recommendedName>
</protein>
<feature type="region of interest" description="Disordered" evidence="16">
    <location>
        <begin position="142"/>
        <end position="167"/>
    </location>
</feature>
<keyword evidence="9" id="KW-0406">Ion transport</keyword>
<sequence length="860" mass="92886">MTGCRPAPQAPFPTKIAMFSFPVSRRRGAARRRPLGLALTLAFSGFIGAPAVLLAADADAQTSAQPSAPPSTPAPGQPADTAGRTVRIQLPALPLREALLRFGQQAGVTIIGAPGAAGDHQAPALDGRYPVEDGLNRLLAGSGLRARPNPNGEGYRLEPAPPSSGGVATLPSVAVSAERMREIGTISLDSKAGTKTDTPLLETPQSISVVNREMMDLLGATNSADALRYSAGVNIGGYGVDSRVDEISVRGFRTGSFANNLYLDGLRPPGSSSGATASATQFDGYGLERVEVLRGPSSVLYGQIAPGGLINVVSKHPTDYARGEVGVSTDNNGLARFNGDVSGPLDEEGKWLYRVVGTAYHSNTQVDHVDLNRVMIAPSLTWRPSWRTQLTLLANYQQDRGGSTYQFLPAHGTYYSTQYGHFGSNRFLGEPAFNRYDRTQSSIGYEFSHAFSDSVKFNQKLRYMRVDTDNAGVSRSGDLMSDGRTLARSASSNEIRSEGFTMDNNVQYDFDLGPVRNTLLTGVDYRTQTIRVASASGKAGTLDVFDPVYGGPVTIGKMTPSRRSDSNQTGLYTQDQLRWDRWTATFGLRHDWSEDNSLVRSTGAKTHYTDEATTWRAGLVYLFDNGFAPYVSYATSFEPVNGTGYGGTPFKPTKGKQIEAGLKFQPTGSRSMVTLSVYEIRQQNVQTPDPDPTHLCDGSQCYVQTGEARVRGLELEGNMALTDQWTLIASGTLMDSRVTKSNTTDLGNQLPRVPKRTVNLWLDYKLPRDILPGVSVGAGMRHTSGVYGDTANAYHMEAVTLWDAAIRYDLGEINPSLKGLRFSLNATNLADKEYLASCSGVASCYYGARRSVTANLNYAW</sequence>
<dbReference type="InterPro" id="IPR010105">
    <property type="entry name" value="TonB_sidphr_rcpt"/>
</dbReference>
<evidence type="ECO:0000256" key="1">
    <source>
        <dbReference type="ARBA" id="ARBA00004571"/>
    </source>
</evidence>
<keyword evidence="10 15" id="KW-0798">TonB box</keyword>
<proteinExistence type="inferred from homology"/>
<dbReference type="Pfam" id="PF07715">
    <property type="entry name" value="Plug"/>
    <property type="match status" value="1"/>
</dbReference>
<dbReference type="SMART" id="SM00965">
    <property type="entry name" value="STN"/>
    <property type="match status" value="1"/>
</dbReference>
<evidence type="ECO:0000259" key="17">
    <source>
        <dbReference type="SMART" id="SM00965"/>
    </source>
</evidence>
<dbReference type="InterPro" id="IPR000531">
    <property type="entry name" value="Beta-barrel_TonB"/>
</dbReference>
<evidence type="ECO:0000313" key="19">
    <source>
        <dbReference type="Proteomes" id="UP000216020"/>
    </source>
</evidence>
<evidence type="ECO:0000256" key="12">
    <source>
        <dbReference type="ARBA" id="ARBA00023170"/>
    </source>
</evidence>
<keyword evidence="6 14" id="KW-0812">Transmembrane</keyword>
<comment type="caution">
    <text evidence="18">The sequence shown here is derived from an EMBL/GenBank/DDBJ whole genome shotgun (WGS) entry which is preliminary data.</text>
</comment>
<evidence type="ECO:0000256" key="8">
    <source>
        <dbReference type="ARBA" id="ARBA00023004"/>
    </source>
</evidence>
<evidence type="ECO:0000256" key="13">
    <source>
        <dbReference type="ARBA" id="ARBA00023237"/>
    </source>
</evidence>
<evidence type="ECO:0000256" key="5">
    <source>
        <dbReference type="ARBA" id="ARBA00022496"/>
    </source>
</evidence>
<keyword evidence="12" id="KW-0675">Receptor</keyword>
<keyword evidence="13 14" id="KW-0998">Cell outer membrane</keyword>
<evidence type="ECO:0000256" key="9">
    <source>
        <dbReference type="ARBA" id="ARBA00023065"/>
    </source>
</evidence>
<dbReference type="GO" id="GO:0015344">
    <property type="term" value="F:siderophore uptake transmembrane transporter activity"/>
    <property type="evidence" value="ECO:0007669"/>
    <property type="project" value="TreeGrafter"/>
</dbReference>
<dbReference type="CDD" id="cd01347">
    <property type="entry name" value="ligand_gated_channel"/>
    <property type="match status" value="1"/>
</dbReference>
<gene>
    <name evidence="18" type="ORF">CAL29_04605</name>
</gene>
<feature type="compositionally biased region" description="Pro residues" evidence="16">
    <location>
        <begin position="67"/>
        <end position="76"/>
    </location>
</feature>
<dbReference type="Proteomes" id="UP000216020">
    <property type="component" value="Unassembled WGS sequence"/>
</dbReference>
<dbReference type="GO" id="GO:0015891">
    <property type="term" value="P:siderophore transport"/>
    <property type="evidence" value="ECO:0007669"/>
    <property type="project" value="InterPro"/>
</dbReference>
<keyword evidence="8" id="KW-0408">Iron</keyword>
<dbReference type="Gene3D" id="2.170.130.10">
    <property type="entry name" value="TonB-dependent receptor, plug domain"/>
    <property type="match status" value="1"/>
</dbReference>
<dbReference type="FunFam" id="2.40.170.20:FF:000005">
    <property type="entry name" value="TonB-dependent siderophore receptor"/>
    <property type="match status" value="1"/>
</dbReference>
<comment type="subcellular location">
    <subcellularLocation>
        <location evidence="1 14">Cell outer membrane</location>
        <topology evidence="1 14">Multi-pass membrane protein</topology>
    </subcellularLocation>
</comment>
<dbReference type="Pfam" id="PF00593">
    <property type="entry name" value="TonB_dep_Rec_b-barrel"/>
    <property type="match status" value="1"/>
</dbReference>
<dbReference type="Gene3D" id="2.40.170.20">
    <property type="entry name" value="TonB-dependent receptor, beta-barrel domain"/>
    <property type="match status" value="1"/>
</dbReference>
<keyword evidence="5" id="KW-0410">Iron transport</keyword>
<dbReference type="GO" id="GO:0038023">
    <property type="term" value="F:signaling receptor activity"/>
    <property type="evidence" value="ECO:0007669"/>
    <property type="project" value="InterPro"/>
</dbReference>
<keyword evidence="7" id="KW-0732">Signal</keyword>
<dbReference type="FunFam" id="2.170.130.10:FF:000001">
    <property type="entry name" value="Catecholate siderophore TonB-dependent receptor"/>
    <property type="match status" value="1"/>
</dbReference>
<dbReference type="PROSITE" id="PS52016">
    <property type="entry name" value="TONB_DEPENDENT_REC_3"/>
    <property type="match status" value="1"/>
</dbReference>